<dbReference type="Proteomes" id="UP001364890">
    <property type="component" value="Unassembled WGS sequence"/>
</dbReference>
<evidence type="ECO:0000259" key="1">
    <source>
        <dbReference type="Pfam" id="PF14279"/>
    </source>
</evidence>
<reference evidence="2 3" key="1">
    <citation type="submission" date="2024-01" db="EMBL/GenBank/DDBJ databases">
        <title>Seven novel Bacillus-like species.</title>
        <authorList>
            <person name="Liu G."/>
        </authorList>
    </citation>
    <scope>NUCLEOTIDE SEQUENCE [LARGE SCALE GENOMIC DNA]</scope>
    <source>
        <strain evidence="2 3">FJAT-51614</strain>
    </source>
</reference>
<protein>
    <submittedName>
        <fullName evidence="2">HNH endonuclease</fullName>
    </submittedName>
</protein>
<keyword evidence="2" id="KW-0255">Endonuclease</keyword>
<evidence type="ECO:0000313" key="3">
    <source>
        <dbReference type="Proteomes" id="UP001364890"/>
    </source>
</evidence>
<sequence>MKCYVCDEEITSENETEEHILLNAIGGKLKSKKLICKGCNSDFGSKIDDSLARQLNPIANLLDIKRDRGNPQNVKGTYNNKDILIEPGGKLKLARPYVEKNENMFHIEASSERQAKEVLKGLKRKHPEINIDEQIKNAGRNKSYLPSVKINMDFGGEEASRALCKMAVNFFIYHGGKPEEVKHLLPYIKGSEEEAEVYFYYPKSEVFYKGEKEVLHTLILAGDPQRKYLYVYVELFNEFKMVVYINREYEGEAIYQSYHYNVVTNEVVEYDEPVRIPPQQLKRYKSKNIDVKKFEERMKHLLQRVDKIIVDKRINQITTNAMKEMTEKYPQEENPYITKEMCAFLANRVAKEFVLSFQHRFIEN</sequence>
<keyword evidence="2" id="KW-0378">Hydrolase</keyword>
<dbReference type="InterPro" id="IPR029471">
    <property type="entry name" value="HNH_5"/>
</dbReference>
<keyword evidence="3" id="KW-1185">Reference proteome</keyword>
<dbReference type="EMBL" id="JBAWSY010000009">
    <property type="protein sequence ID" value="MEI4770500.1"/>
    <property type="molecule type" value="Genomic_DNA"/>
</dbReference>
<gene>
    <name evidence="2" type="ORF">WAX74_12720</name>
</gene>
<proteinExistence type="predicted"/>
<accession>A0ABU8F8B3</accession>
<organism evidence="2 3">
    <name type="scientific">Psychrobacillus mangrovi</name>
    <dbReference type="NCBI Taxonomy" id="3117745"/>
    <lineage>
        <taxon>Bacteria</taxon>
        <taxon>Bacillati</taxon>
        <taxon>Bacillota</taxon>
        <taxon>Bacilli</taxon>
        <taxon>Bacillales</taxon>
        <taxon>Bacillaceae</taxon>
        <taxon>Psychrobacillus</taxon>
    </lineage>
</organism>
<dbReference type="Pfam" id="PF14279">
    <property type="entry name" value="HNH_5"/>
    <property type="match status" value="1"/>
</dbReference>
<name>A0ABU8F8B3_9BACI</name>
<feature type="domain" description="HNH endonuclease 5" evidence="1">
    <location>
        <begin position="3"/>
        <end position="55"/>
    </location>
</feature>
<comment type="caution">
    <text evidence="2">The sequence shown here is derived from an EMBL/GenBank/DDBJ whole genome shotgun (WGS) entry which is preliminary data.</text>
</comment>
<keyword evidence="2" id="KW-0540">Nuclease</keyword>
<dbReference type="RefSeq" id="WP_336498062.1">
    <property type="nucleotide sequence ID" value="NZ_JBAWSY010000009.1"/>
</dbReference>
<evidence type="ECO:0000313" key="2">
    <source>
        <dbReference type="EMBL" id="MEI4770500.1"/>
    </source>
</evidence>
<dbReference type="GO" id="GO:0004519">
    <property type="term" value="F:endonuclease activity"/>
    <property type="evidence" value="ECO:0007669"/>
    <property type="project" value="UniProtKB-KW"/>
</dbReference>